<dbReference type="Pfam" id="PF22725">
    <property type="entry name" value="GFO_IDH_MocA_C3"/>
    <property type="match status" value="1"/>
</dbReference>
<dbReference type="InterPro" id="IPR050463">
    <property type="entry name" value="Gfo/Idh/MocA_oxidrdct_glycsds"/>
</dbReference>
<reference evidence="4 5" key="1">
    <citation type="submission" date="2016-10" db="EMBL/GenBank/DDBJ databases">
        <authorList>
            <person name="de Groot N.N."/>
        </authorList>
    </citation>
    <scope>NUCLEOTIDE SEQUENCE [LARGE SCALE GENOMIC DNA]</scope>
    <source>
        <strain evidence="5">P4-7,KCTC 19426,CECT 7604</strain>
    </source>
</reference>
<dbReference type="InterPro" id="IPR036291">
    <property type="entry name" value="NAD(P)-bd_dom_sf"/>
</dbReference>
<dbReference type="PANTHER" id="PTHR43818">
    <property type="entry name" value="BCDNA.GH03377"/>
    <property type="match status" value="1"/>
</dbReference>
<dbReference type="SUPFAM" id="SSF51735">
    <property type="entry name" value="NAD(P)-binding Rossmann-fold domains"/>
    <property type="match status" value="1"/>
</dbReference>
<keyword evidence="5" id="KW-1185">Reference proteome</keyword>
<dbReference type="STRING" id="1090615.SAMN04515671_1818"/>
<evidence type="ECO:0000313" key="4">
    <source>
        <dbReference type="EMBL" id="SDO72075.1"/>
    </source>
</evidence>
<evidence type="ECO:0000259" key="2">
    <source>
        <dbReference type="Pfam" id="PF01408"/>
    </source>
</evidence>
<dbReference type="Gene3D" id="3.30.360.10">
    <property type="entry name" value="Dihydrodipicolinate Reductase, domain 2"/>
    <property type="match status" value="1"/>
</dbReference>
<feature type="domain" description="GFO/IDH/MocA-like oxidoreductase" evidence="3">
    <location>
        <begin position="134"/>
        <end position="267"/>
    </location>
</feature>
<dbReference type="PANTHER" id="PTHR43818:SF11">
    <property type="entry name" value="BCDNA.GH03377"/>
    <property type="match status" value="1"/>
</dbReference>
<dbReference type="OrthoDB" id="9776544at2"/>
<dbReference type="Proteomes" id="UP000198741">
    <property type="component" value="Chromosome I"/>
</dbReference>
<protein>
    <submittedName>
        <fullName evidence="4">Predicted dehydrogenase</fullName>
    </submittedName>
</protein>
<feature type="domain" description="Gfo/Idh/MocA-like oxidoreductase N-terminal" evidence="2">
    <location>
        <begin position="8"/>
        <end position="120"/>
    </location>
</feature>
<dbReference type="AlphaFoldDB" id="A0A1H0LVC4"/>
<evidence type="ECO:0000313" key="5">
    <source>
        <dbReference type="Proteomes" id="UP000198741"/>
    </source>
</evidence>
<accession>A0A1H0LVC4</accession>
<dbReference type="EMBL" id="LT629710">
    <property type="protein sequence ID" value="SDO72075.1"/>
    <property type="molecule type" value="Genomic_DNA"/>
</dbReference>
<keyword evidence="1" id="KW-0560">Oxidoreductase</keyword>
<organism evidence="4 5">
    <name type="scientific">Nakamurella panacisegetis</name>
    <dbReference type="NCBI Taxonomy" id="1090615"/>
    <lineage>
        <taxon>Bacteria</taxon>
        <taxon>Bacillati</taxon>
        <taxon>Actinomycetota</taxon>
        <taxon>Actinomycetes</taxon>
        <taxon>Nakamurellales</taxon>
        <taxon>Nakamurellaceae</taxon>
        <taxon>Nakamurella</taxon>
    </lineage>
</organism>
<dbReference type="RefSeq" id="WP_090475676.1">
    <property type="nucleotide sequence ID" value="NZ_LT629710.1"/>
</dbReference>
<evidence type="ECO:0000256" key="1">
    <source>
        <dbReference type="ARBA" id="ARBA00023002"/>
    </source>
</evidence>
<dbReference type="SUPFAM" id="SSF55347">
    <property type="entry name" value="Glyceraldehyde-3-phosphate dehydrogenase-like, C-terminal domain"/>
    <property type="match status" value="1"/>
</dbReference>
<dbReference type="GO" id="GO:0016491">
    <property type="term" value="F:oxidoreductase activity"/>
    <property type="evidence" value="ECO:0007669"/>
    <property type="project" value="UniProtKB-KW"/>
</dbReference>
<dbReference type="Pfam" id="PF01408">
    <property type="entry name" value="GFO_IDH_MocA"/>
    <property type="match status" value="1"/>
</dbReference>
<dbReference type="InterPro" id="IPR055170">
    <property type="entry name" value="GFO_IDH_MocA-like_dom"/>
</dbReference>
<proteinExistence type="predicted"/>
<gene>
    <name evidence="4" type="ORF">SAMN04515671_1818</name>
</gene>
<name>A0A1H0LVC4_9ACTN</name>
<sequence>MTGSGPLAVGVIGAGKISEQYLANMATYPDLDVRFVADLYPDLARSRAQEFGVAAAGSVEDALARDDLELIVNLTIPVAHASVASAALASGKHVWNEKPITARWDEAGALLVQADAAGLLIGTAPDTFLGPGLQVARTMIERGDIGTPLTATIAFQSAGPHRWHPNPDFLYQAGGGPLFDMAPYYLTALAQMFGPIVKVAALGSSAGPTRVIGEGPRAGQSFDVTVPTSVSALYEFAGGLKAQAIFSFDSPLQRVGILEISGTDAMIAPPDPNRFTGDIRLVTAESTEEKLIPAGERPAGRGIGVVDMARAIRGGSSYGPHRASGALATHVLEAMFATAASIDTGAFVPVASTFAPVPVLPDGWDPSVRTV</sequence>
<dbReference type="InterPro" id="IPR000683">
    <property type="entry name" value="Gfo/Idh/MocA-like_OxRdtase_N"/>
</dbReference>
<evidence type="ECO:0000259" key="3">
    <source>
        <dbReference type="Pfam" id="PF22725"/>
    </source>
</evidence>
<dbReference type="GO" id="GO:0000166">
    <property type="term" value="F:nucleotide binding"/>
    <property type="evidence" value="ECO:0007669"/>
    <property type="project" value="InterPro"/>
</dbReference>
<dbReference type="Gene3D" id="3.40.50.720">
    <property type="entry name" value="NAD(P)-binding Rossmann-like Domain"/>
    <property type="match status" value="1"/>
</dbReference>